<accession>A0ABR5HT82</accession>
<sequence length="113" mass="12727">MTTRTAPKPTDSEPFDFNLDAVQAEADLRPFRVHWGGRRFEMQHLEALDIWELMEAAEKGEAGAMVGAFREALGDQWDDFRAIRLPQFKLKALFDAYRKHCGLEPGESAASGS</sequence>
<dbReference type="Proteomes" id="UP000037274">
    <property type="component" value="Unassembled WGS sequence"/>
</dbReference>
<proteinExistence type="predicted"/>
<dbReference type="RefSeq" id="WP_048573950.1">
    <property type="nucleotide sequence ID" value="NZ_LFEH01000117.1"/>
</dbReference>
<protein>
    <submittedName>
        <fullName evidence="1">Uncharacterized protein</fullName>
    </submittedName>
</protein>
<name>A0ABR5HT82_STRLW</name>
<gene>
    <name evidence="1" type="ORF">ACH49_24365</name>
</gene>
<dbReference type="EMBL" id="LFEH01000117">
    <property type="protein sequence ID" value="KMS71762.1"/>
    <property type="molecule type" value="Genomic_DNA"/>
</dbReference>
<keyword evidence="2" id="KW-1185">Reference proteome</keyword>
<reference evidence="1 2" key="1">
    <citation type="submission" date="2015-06" db="EMBL/GenBank/DDBJ databases">
        <title>Draft genome sequence of Streptomyces leeuwenhoekii C58, which produces the novel lasso peptide, chaxapeptin.</title>
        <authorList>
            <person name="Yi Y."/>
            <person name="Hai D."/>
            <person name="Jaspars M."/>
            <person name="Sheng H."/>
            <person name="Rateb M.E."/>
            <person name="Bull A."/>
            <person name="Goodfellow M."/>
            <person name="Asenjo J.A."/>
            <person name="Ebel R."/>
        </authorList>
    </citation>
    <scope>NUCLEOTIDE SEQUENCE [LARGE SCALE GENOMIC DNA]</scope>
    <source>
        <strain evidence="1 2">C58</strain>
    </source>
</reference>
<organism evidence="1 2">
    <name type="scientific">Streptomyces leeuwenhoekii</name>
    <dbReference type="NCBI Taxonomy" id="1437453"/>
    <lineage>
        <taxon>Bacteria</taxon>
        <taxon>Bacillati</taxon>
        <taxon>Actinomycetota</taxon>
        <taxon>Actinomycetes</taxon>
        <taxon>Kitasatosporales</taxon>
        <taxon>Streptomycetaceae</taxon>
        <taxon>Streptomyces</taxon>
    </lineage>
</organism>
<comment type="caution">
    <text evidence="1">The sequence shown here is derived from an EMBL/GenBank/DDBJ whole genome shotgun (WGS) entry which is preliminary data.</text>
</comment>
<evidence type="ECO:0000313" key="1">
    <source>
        <dbReference type="EMBL" id="KMS71762.1"/>
    </source>
</evidence>
<evidence type="ECO:0000313" key="2">
    <source>
        <dbReference type="Proteomes" id="UP000037274"/>
    </source>
</evidence>